<reference evidence="2 3" key="1">
    <citation type="journal article" date="2016" name="Nat. Commun.">
        <title>Thousands of microbial genomes shed light on interconnected biogeochemical processes in an aquifer system.</title>
        <authorList>
            <person name="Anantharaman K."/>
            <person name="Brown C.T."/>
            <person name="Hug L.A."/>
            <person name="Sharon I."/>
            <person name="Castelle C.J."/>
            <person name="Probst A.J."/>
            <person name="Thomas B.C."/>
            <person name="Singh A."/>
            <person name="Wilkins M.J."/>
            <person name="Karaoz U."/>
            <person name="Brodie E.L."/>
            <person name="Williams K.H."/>
            <person name="Hubbard S.S."/>
            <person name="Banfield J.F."/>
        </authorList>
    </citation>
    <scope>NUCLEOTIDE SEQUENCE [LARGE SCALE GENOMIC DNA]</scope>
</reference>
<evidence type="ECO:0000259" key="1">
    <source>
        <dbReference type="PROSITE" id="PS50819"/>
    </source>
</evidence>
<dbReference type="InterPro" id="IPR027434">
    <property type="entry name" value="Homing_endonucl"/>
</dbReference>
<evidence type="ECO:0000313" key="3">
    <source>
        <dbReference type="Proteomes" id="UP000177061"/>
    </source>
</evidence>
<proteinExistence type="predicted"/>
<dbReference type="EMBL" id="MHNB01000022">
    <property type="protein sequence ID" value="OGZ36726.1"/>
    <property type="molecule type" value="Genomic_DNA"/>
</dbReference>
<dbReference type="InterPro" id="IPR004042">
    <property type="entry name" value="Intein_endonuc_central"/>
</dbReference>
<sequence>MDNTVGSIDINKLLLDSQGAYILGLWCSDGYHRTSSIGLSNTDEELLERFALFLLDIFPKNRLRIRAYHPIKTKIPRISNRLSVITENIVYYPSFKARQMVCHLYVNSRPLLRIFKLARDKIEQIDSKVITSYVAGRFDGDGSVNKKKDRDFRILYGNYKEAEIDQYLLRKVGIDKTRIYHYKQAKTFCLYVLRQETANIIELLSPFSNYLQKLIFITP</sequence>
<evidence type="ECO:0000313" key="2">
    <source>
        <dbReference type="EMBL" id="OGZ36726.1"/>
    </source>
</evidence>
<name>A0A1G2FF71_9BACT</name>
<accession>A0A1G2FF71</accession>
<feature type="domain" description="DOD-type homing endonuclease" evidence="1">
    <location>
        <begin position="22"/>
        <end position="174"/>
    </location>
</feature>
<gene>
    <name evidence="2" type="ORF">A3J64_03285</name>
</gene>
<dbReference type="AlphaFoldDB" id="A0A1G2FF71"/>
<dbReference type="GO" id="GO:0004519">
    <property type="term" value="F:endonuclease activity"/>
    <property type="evidence" value="ECO:0007669"/>
    <property type="project" value="InterPro"/>
</dbReference>
<dbReference type="SUPFAM" id="SSF55608">
    <property type="entry name" value="Homing endonucleases"/>
    <property type="match status" value="2"/>
</dbReference>
<protein>
    <recommendedName>
        <fullName evidence="1">DOD-type homing endonuclease domain-containing protein</fullName>
    </recommendedName>
</protein>
<dbReference type="InterPro" id="IPR004860">
    <property type="entry name" value="LAGLIDADG_dom"/>
</dbReference>
<dbReference type="Proteomes" id="UP000177061">
    <property type="component" value="Unassembled WGS sequence"/>
</dbReference>
<dbReference type="Pfam" id="PF14528">
    <property type="entry name" value="LAGLIDADG_3"/>
    <property type="match status" value="1"/>
</dbReference>
<dbReference type="Gene3D" id="3.10.28.10">
    <property type="entry name" value="Homing endonucleases"/>
    <property type="match status" value="1"/>
</dbReference>
<organism evidence="2 3">
    <name type="scientific">Candidatus Portnoybacteria bacterium RIFCSPHIGHO2_12_FULL_38_9</name>
    <dbReference type="NCBI Taxonomy" id="1801997"/>
    <lineage>
        <taxon>Bacteria</taxon>
        <taxon>Candidatus Portnoyibacteriota</taxon>
    </lineage>
</organism>
<comment type="caution">
    <text evidence="2">The sequence shown here is derived from an EMBL/GenBank/DDBJ whole genome shotgun (WGS) entry which is preliminary data.</text>
</comment>
<dbReference type="PROSITE" id="PS50819">
    <property type="entry name" value="INTEIN_ENDONUCLEASE"/>
    <property type="match status" value="1"/>
</dbReference>